<dbReference type="RefSeq" id="WP_085558793.1">
    <property type="nucleotide sequence ID" value="NZ_FOAH01000028.1"/>
</dbReference>
<dbReference type="InterPro" id="IPR038087">
    <property type="entry name" value="RNAP_delta_N_dom_sf"/>
</dbReference>
<keyword evidence="3 6" id="KW-0808">Transferase</keyword>
<feature type="region of interest" description="Disordered" evidence="7">
    <location>
        <begin position="114"/>
        <end position="196"/>
    </location>
</feature>
<dbReference type="InterPro" id="IPR029757">
    <property type="entry name" value="RpoE"/>
</dbReference>
<gene>
    <name evidence="6" type="primary">rpoE</name>
    <name evidence="9" type="ORF">SAMN04488700_0473</name>
</gene>
<feature type="compositionally biased region" description="Acidic residues" evidence="7">
    <location>
        <begin position="164"/>
        <end position="190"/>
    </location>
</feature>
<evidence type="ECO:0000256" key="4">
    <source>
        <dbReference type="ARBA" id="ARBA00022695"/>
    </source>
</evidence>
<keyword evidence="5 6" id="KW-0804">Transcription</keyword>
<name>A0A1X7MS31_9LACT</name>
<evidence type="ECO:0000259" key="8">
    <source>
        <dbReference type="PROSITE" id="PS51913"/>
    </source>
</evidence>
<comment type="function">
    <text evidence="6">Participates in both the initiation and recycling phases of transcription. In the presence of the delta subunit, RNAP displays an increased specificity of transcription, a decreased affinity for nucleic acids, and an increased efficiency of RNA synthesis because of enhanced recycling.</text>
</comment>
<feature type="compositionally biased region" description="Basic and acidic residues" evidence="7">
    <location>
        <begin position="152"/>
        <end position="161"/>
    </location>
</feature>
<keyword evidence="10" id="KW-1185">Reference proteome</keyword>
<accession>A0A1X7MS31</accession>
<feature type="compositionally biased region" description="Acidic residues" evidence="7">
    <location>
        <begin position="114"/>
        <end position="138"/>
    </location>
</feature>
<sequence length="196" mass="22582">MKFERFEGQNKSELSMIEVAHAILDQKGEILDFDVLLKEIKDYLGFTAEKSKNNTSQFYTDLNINGSFISLGENRWGLRSWYPIDFIDEEVTQGNEDEAPKRKKRKKVSAFVSSEDEIDYSNDDPEDDDEEEEEELLIDNDGVVIEAEDKEDIGKYKKDLTEIGADEDEEDELPDGVEGELTVIEDEEEADDKKDY</sequence>
<comment type="similarity">
    <text evidence="1 6">Belongs to the RpoE family.</text>
</comment>
<dbReference type="GO" id="GO:0006355">
    <property type="term" value="P:regulation of DNA-templated transcription"/>
    <property type="evidence" value="ECO:0007669"/>
    <property type="project" value="UniProtKB-UniRule"/>
</dbReference>
<evidence type="ECO:0000256" key="1">
    <source>
        <dbReference type="ARBA" id="ARBA00009828"/>
    </source>
</evidence>
<keyword evidence="2 6" id="KW-0240">DNA-directed RNA polymerase</keyword>
<dbReference type="GO" id="GO:0003899">
    <property type="term" value="F:DNA-directed RNA polymerase activity"/>
    <property type="evidence" value="ECO:0007669"/>
    <property type="project" value="UniProtKB-UniRule"/>
</dbReference>
<feature type="domain" description="HTH HARE-type" evidence="8">
    <location>
        <begin position="14"/>
        <end position="81"/>
    </location>
</feature>
<evidence type="ECO:0000256" key="2">
    <source>
        <dbReference type="ARBA" id="ARBA00022478"/>
    </source>
</evidence>
<comment type="subunit">
    <text evidence="6">RNAP is composed of a core of 2 alpha, a beta and a beta' subunits. The core is associated with a delta subunit and one of several sigma factors.</text>
</comment>
<dbReference type="OrthoDB" id="401223at2"/>
<evidence type="ECO:0000256" key="3">
    <source>
        <dbReference type="ARBA" id="ARBA00022679"/>
    </source>
</evidence>
<dbReference type="GO" id="GO:0006351">
    <property type="term" value="P:DNA-templated transcription"/>
    <property type="evidence" value="ECO:0007669"/>
    <property type="project" value="InterPro"/>
</dbReference>
<evidence type="ECO:0000256" key="7">
    <source>
        <dbReference type="SAM" id="MobiDB-lite"/>
    </source>
</evidence>
<keyword evidence="4 6" id="KW-0548">Nucleotidyltransferase</keyword>
<dbReference type="Pfam" id="PF05066">
    <property type="entry name" value="HARE-HTH"/>
    <property type="match status" value="1"/>
</dbReference>
<dbReference type="InterPro" id="IPR007759">
    <property type="entry name" value="Asxl_HARE-HTH"/>
</dbReference>
<dbReference type="NCBIfam" id="TIGR04567">
    <property type="entry name" value="RNAP_delt_lowGC"/>
    <property type="match status" value="1"/>
</dbReference>
<dbReference type="GO" id="GO:0000428">
    <property type="term" value="C:DNA-directed RNA polymerase complex"/>
    <property type="evidence" value="ECO:0007669"/>
    <property type="project" value="UniProtKB-KW"/>
</dbReference>
<dbReference type="EMBL" id="FXBJ01000002">
    <property type="protein sequence ID" value="SMH27131.1"/>
    <property type="molecule type" value="Genomic_DNA"/>
</dbReference>
<evidence type="ECO:0000256" key="6">
    <source>
        <dbReference type="HAMAP-Rule" id="MF_00357"/>
    </source>
</evidence>
<dbReference type="HAMAP" id="MF_00357">
    <property type="entry name" value="RNApol_bact_RpoE"/>
    <property type="match status" value="1"/>
</dbReference>
<evidence type="ECO:0000313" key="10">
    <source>
        <dbReference type="Proteomes" id="UP000193435"/>
    </source>
</evidence>
<dbReference type="STRING" id="1073423.SAMN04488700_0473"/>
<dbReference type="Gene3D" id="1.10.10.1250">
    <property type="entry name" value="RNA polymerase, subunit delta, N-terminal domain"/>
    <property type="match status" value="1"/>
</dbReference>
<dbReference type="AlphaFoldDB" id="A0A1X7MS31"/>
<evidence type="ECO:0000256" key="5">
    <source>
        <dbReference type="ARBA" id="ARBA00023163"/>
    </source>
</evidence>
<reference evidence="9 10" key="1">
    <citation type="submission" date="2017-04" db="EMBL/GenBank/DDBJ databases">
        <authorList>
            <person name="Afonso C.L."/>
            <person name="Miller P.J."/>
            <person name="Scott M.A."/>
            <person name="Spackman E."/>
            <person name="Goraichik I."/>
            <person name="Dimitrov K.M."/>
            <person name="Suarez D.L."/>
            <person name="Swayne D.E."/>
        </authorList>
    </citation>
    <scope>NUCLEOTIDE SEQUENCE [LARGE SCALE GENOMIC DNA]</scope>
    <source>
        <strain evidence="9 10">LMG26642</strain>
    </source>
</reference>
<evidence type="ECO:0000313" key="9">
    <source>
        <dbReference type="EMBL" id="SMH27131.1"/>
    </source>
</evidence>
<proteinExistence type="inferred from homology"/>
<protein>
    <recommendedName>
        <fullName evidence="6">Probable DNA-directed RNA polymerase subunit delta</fullName>
    </recommendedName>
    <alternativeName>
        <fullName evidence="6">RNAP delta factor</fullName>
    </alternativeName>
</protein>
<dbReference type="PROSITE" id="PS51913">
    <property type="entry name" value="HTH_HARE"/>
    <property type="match status" value="1"/>
</dbReference>
<dbReference type="Proteomes" id="UP000193435">
    <property type="component" value="Unassembled WGS sequence"/>
</dbReference>
<organism evidence="9 10">
    <name type="scientific">Carnobacterium iners</name>
    <dbReference type="NCBI Taxonomy" id="1073423"/>
    <lineage>
        <taxon>Bacteria</taxon>
        <taxon>Bacillati</taxon>
        <taxon>Bacillota</taxon>
        <taxon>Bacilli</taxon>
        <taxon>Lactobacillales</taxon>
        <taxon>Carnobacteriaceae</taxon>
        <taxon>Carnobacterium</taxon>
    </lineage>
</organism>